<organism evidence="3 4">
    <name type="scientific">Saprolegnia diclina (strain VS20)</name>
    <dbReference type="NCBI Taxonomy" id="1156394"/>
    <lineage>
        <taxon>Eukaryota</taxon>
        <taxon>Sar</taxon>
        <taxon>Stramenopiles</taxon>
        <taxon>Oomycota</taxon>
        <taxon>Saprolegniomycetes</taxon>
        <taxon>Saprolegniales</taxon>
        <taxon>Saprolegniaceae</taxon>
        <taxon>Saprolegnia</taxon>
    </lineage>
</organism>
<feature type="coiled-coil region" evidence="1">
    <location>
        <begin position="311"/>
        <end position="352"/>
    </location>
</feature>
<feature type="compositionally biased region" description="Low complexity" evidence="2">
    <location>
        <begin position="732"/>
        <end position="746"/>
    </location>
</feature>
<dbReference type="PANTHER" id="PTHR23159">
    <property type="entry name" value="CENTROSOMAL PROTEIN 2"/>
    <property type="match status" value="1"/>
</dbReference>
<evidence type="ECO:0000313" key="3">
    <source>
        <dbReference type="EMBL" id="EQC39195.1"/>
    </source>
</evidence>
<proteinExistence type="predicted"/>
<dbReference type="AlphaFoldDB" id="T0QYN5"/>
<feature type="region of interest" description="Disordered" evidence="2">
    <location>
        <begin position="1041"/>
        <end position="1079"/>
    </location>
</feature>
<accession>T0QYN5</accession>
<dbReference type="STRING" id="1156394.T0QYN5"/>
<dbReference type="Proteomes" id="UP000030762">
    <property type="component" value="Unassembled WGS sequence"/>
</dbReference>
<sequence length="1079" mass="118620">MPPADATELEAAIESAANNAVTDDTVAVDANDMTDENQQRIKAFPLVVDPAWDGAAFTSMMQTDLLTYSLSLSVAPLAKAIEAMGASLQKHDDTLLQLLQYCRHLETENQNLVQSAEASKQELLSHIGDVTQGVRDELLGHMQPLATKTEALTDDLTAAIATIADLAAQMHIKATEVTPSLPPIDPAMPQLERMKMIEDRLRECVTMHGLDQLRDDLSAMLPSTSGLASANELSALKDEVEASLQKQALALQEQLAALQTSIEDAGKAAKAPAPHLHELKRAQSYNTALKPSTLGSVTPPVSAAPPPPVDLTEVHQRLNQEEELLEALRQQYEALQEALQSHADDVAELKLQVAMTPTAELYAPRTMAPAMTTAPVTSDVVDNEMQLHRSLLDALGREMTDARTKHEHVVLQLRRLDPLEKQVRDLEAAQLMLQGDSDAHKAGAHALQTELRKVANDFRAFQDNQSLMQSFSAATKSGDGGADFSQVLGRLAEMRAAQDAAMDDVRSRMDTISDDNGVTQQWVHRLQNDAKYLLEKNEKHGAHIADWIERDDDDRQMALRHIETALLKEKEGLQRALQAQERLGIGFVDLHQHALALRKDLERLGAAEVLSVKLPEIQGLHTAFEHLLVQVPPLIAMPALLKDSLARLGNDIEAAHLPSDDTTTLQDKVTSLLQLLNTLEQHNTDMTTQNELAKNNMDDLFQLWNSKMHVDMLQKYTQLVKELRDMARNGRSPSVHPSSASSPSRSGDGPVDAKMFDTKLIGTNRRLAEIEDTLRAMSRNLVSYRTDLSDKVTASNLAKLKFQVFSELAKIHAVLGSARFNSTGAGTTVVCDDADIKSNLDAQAELIASLCSDLKQSLSEKPSDDKTVLSRLGHDDDQFSSKLESITDKVAEMFVNLEANRNATQPRHAIPTYNPAQMLDSFAQNIEAKLAESQNLTKLQIESIKNELNDVIRFRVAKALESIRENLPIGEETTAGGSKPVICIACSRPVRVEPHVHETVHDRLPMEPILKVPHDPVLEALTDQMGDDYHVYRAGFRMPQHEKRAGPGKSVLPLLSSNPSSPTSPVKRVKKKTHEAAPS</sequence>
<dbReference type="PANTHER" id="PTHR23159:SF31">
    <property type="entry name" value="CENTROSOME-ASSOCIATED PROTEIN CEP250 ISOFORM X1"/>
    <property type="match status" value="1"/>
</dbReference>
<dbReference type="OrthoDB" id="76977at2759"/>
<evidence type="ECO:0000256" key="1">
    <source>
        <dbReference type="SAM" id="Coils"/>
    </source>
</evidence>
<feature type="compositionally biased region" description="Low complexity" evidence="2">
    <location>
        <begin position="1050"/>
        <end position="1065"/>
    </location>
</feature>
<evidence type="ECO:0000313" key="4">
    <source>
        <dbReference type="Proteomes" id="UP000030762"/>
    </source>
</evidence>
<feature type="region of interest" description="Disordered" evidence="2">
    <location>
        <begin position="290"/>
        <end position="310"/>
    </location>
</feature>
<keyword evidence="1" id="KW-0175">Coiled coil</keyword>
<dbReference type="OMA" id="NDFRAFQ"/>
<gene>
    <name evidence="3" type="ORF">SDRG_03400</name>
</gene>
<name>T0QYN5_SAPDV</name>
<dbReference type="VEuPathDB" id="FungiDB:SDRG_03400"/>
<feature type="region of interest" description="Disordered" evidence="2">
    <location>
        <begin position="728"/>
        <end position="753"/>
    </location>
</feature>
<dbReference type="RefSeq" id="XP_008607256.1">
    <property type="nucleotide sequence ID" value="XM_008609034.1"/>
</dbReference>
<evidence type="ECO:0000256" key="2">
    <source>
        <dbReference type="SAM" id="MobiDB-lite"/>
    </source>
</evidence>
<reference evidence="3 4" key="1">
    <citation type="submission" date="2012-04" db="EMBL/GenBank/DDBJ databases">
        <title>The Genome Sequence of Saprolegnia declina VS20.</title>
        <authorList>
            <consortium name="The Broad Institute Genome Sequencing Platform"/>
            <person name="Russ C."/>
            <person name="Nusbaum C."/>
            <person name="Tyler B."/>
            <person name="van West P."/>
            <person name="Dieguez-Uribeondo J."/>
            <person name="de Bruijn I."/>
            <person name="Tripathy S."/>
            <person name="Jiang R."/>
            <person name="Young S.K."/>
            <person name="Zeng Q."/>
            <person name="Gargeya S."/>
            <person name="Fitzgerald M."/>
            <person name="Haas B."/>
            <person name="Abouelleil A."/>
            <person name="Alvarado L."/>
            <person name="Arachchi H.M."/>
            <person name="Berlin A."/>
            <person name="Chapman S.B."/>
            <person name="Goldberg J."/>
            <person name="Griggs A."/>
            <person name="Gujja S."/>
            <person name="Hansen M."/>
            <person name="Howarth C."/>
            <person name="Imamovic A."/>
            <person name="Larimer J."/>
            <person name="McCowen C."/>
            <person name="Montmayeur A."/>
            <person name="Murphy C."/>
            <person name="Neiman D."/>
            <person name="Pearson M."/>
            <person name="Priest M."/>
            <person name="Roberts A."/>
            <person name="Saif S."/>
            <person name="Shea T."/>
            <person name="Sisk P."/>
            <person name="Sykes S."/>
            <person name="Wortman J."/>
            <person name="Nusbaum C."/>
            <person name="Birren B."/>
        </authorList>
    </citation>
    <scope>NUCLEOTIDE SEQUENCE [LARGE SCALE GENOMIC DNA]</scope>
    <source>
        <strain evidence="3 4">VS20</strain>
    </source>
</reference>
<dbReference type="EMBL" id="JH767139">
    <property type="protein sequence ID" value="EQC39195.1"/>
    <property type="molecule type" value="Genomic_DNA"/>
</dbReference>
<keyword evidence="4" id="KW-1185">Reference proteome</keyword>
<protein>
    <submittedName>
        <fullName evidence="3">Uncharacterized protein</fullName>
    </submittedName>
</protein>
<dbReference type="InParanoid" id="T0QYN5"/>
<dbReference type="GeneID" id="19944127"/>